<gene>
    <name evidence="2" type="ORF">JHK64_06275</name>
</gene>
<keyword evidence="1" id="KW-0472">Membrane</keyword>
<reference evidence="2 3" key="1">
    <citation type="journal article" date="2021" name="Int. J. Syst. Evol. Microbiol.">
        <title>Streptococcus vicugnae sp. nov., isolated from faeces of alpacas (Vicugna pacos) and cattle (Bos taurus), Streptococcus zalophi sp. nov., and Streptococcus pacificus sp. nov., isolated from respiratory tract of California sea lions (Zalophus californianus).</title>
        <authorList>
            <person name="Volokhov D.V."/>
            <person name="Zagorodnyaya T.A."/>
            <person name="Shen Z."/>
            <person name="Blom J."/>
            <person name="Furtak V.A."/>
            <person name="Eisenberg T."/>
            <person name="Fan P."/>
            <person name="Jeong K.C."/>
            <person name="Gao Y."/>
            <person name="Zhang S."/>
            <person name="Amselle M."/>
        </authorList>
    </citation>
    <scope>NUCLEOTIDE SEQUENCE [LARGE SCALE GENOMIC DNA]</scope>
    <source>
        <strain evidence="3">CSL7508-lung</strain>
    </source>
</reference>
<protein>
    <submittedName>
        <fullName evidence="2">Uncharacterized protein</fullName>
    </submittedName>
</protein>
<evidence type="ECO:0000313" key="3">
    <source>
        <dbReference type="Proteomes" id="UP000644875"/>
    </source>
</evidence>
<dbReference type="Proteomes" id="UP000644875">
    <property type="component" value="Unassembled WGS sequence"/>
</dbReference>
<sequence>MSYPDLIYRLIPIGSKKALILLKDIKSIESSSKTDFESLIWGLILIAIGLSQILIFHQLLLGGVLVLVGLLTVISSFQMILTFQTSSGEKHPLPAVIFEKNSLLACQHAIEQKLELLARSESFA</sequence>
<name>A0A934UDW5_9STRE</name>
<dbReference type="EMBL" id="JAENBP010000008">
    <property type="protein sequence ID" value="MBJ8350237.1"/>
    <property type="molecule type" value="Genomic_DNA"/>
</dbReference>
<dbReference type="AlphaFoldDB" id="A0A934UDW5"/>
<feature type="transmembrane region" description="Helical" evidence="1">
    <location>
        <begin position="36"/>
        <end position="55"/>
    </location>
</feature>
<dbReference type="RefSeq" id="WP_199568153.1">
    <property type="nucleotide sequence ID" value="NZ_JAENBP010000008.1"/>
</dbReference>
<proteinExistence type="predicted"/>
<comment type="caution">
    <text evidence="2">The sequence shown here is derived from an EMBL/GenBank/DDBJ whole genome shotgun (WGS) entry which is preliminary data.</text>
</comment>
<keyword evidence="3" id="KW-1185">Reference proteome</keyword>
<evidence type="ECO:0000256" key="1">
    <source>
        <dbReference type="SAM" id="Phobius"/>
    </source>
</evidence>
<feature type="transmembrane region" description="Helical" evidence="1">
    <location>
        <begin position="61"/>
        <end position="83"/>
    </location>
</feature>
<evidence type="ECO:0000313" key="2">
    <source>
        <dbReference type="EMBL" id="MBJ8350237.1"/>
    </source>
</evidence>
<keyword evidence="1" id="KW-0812">Transmembrane</keyword>
<accession>A0A934UDW5</accession>
<organism evidence="2 3">
    <name type="scientific">Streptococcus zalophi</name>
    <dbReference type="NCBI Taxonomy" id="640031"/>
    <lineage>
        <taxon>Bacteria</taxon>
        <taxon>Bacillati</taxon>
        <taxon>Bacillota</taxon>
        <taxon>Bacilli</taxon>
        <taxon>Lactobacillales</taxon>
        <taxon>Streptococcaceae</taxon>
        <taxon>Streptococcus</taxon>
    </lineage>
</organism>
<keyword evidence="1" id="KW-1133">Transmembrane helix</keyword>